<dbReference type="GO" id="GO:0043041">
    <property type="term" value="P:amino acid activation for nonribosomal peptide biosynthetic process"/>
    <property type="evidence" value="ECO:0007669"/>
    <property type="project" value="TreeGrafter"/>
</dbReference>
<dbReference type="GO" id="GO:0031177">
    <property type="term" value="F:phosphopantetheine binding"/>
    <property type="evidence" value="ECO:0007669"/>
    <property type="project" value="TreeGrafter"/>
</dbReference>
<sequence>DVVGVCLPRSCDLVVGLLGVLKSGAGFVAVDPGYPAERVAFMLEDSGVSLVLRSLDDVPGLSGVSVECGRPGVVGVPGDVAYVIYTSGSTGRPKGVVIEHRQVVAMLSWAGRVFSREVLSGVFAGTSVSFDLSVFELFAPLTVGGTVFVSPDSALDLVENPSRYEGVSLVNTVPSVMRELVVAGAVPAGVRVVNLAGEPLSSGLVRDVCALPGVEAVNNLYGPSEDTTYSTFAMSVVGDGRTPIGVPVDGTSAYVLDGFLRLVPFGAVGEL</sequence>
<dbReference type="Pfam" id="PF00501">
    <property type="entry name" value="AMP-binding"/>
    <property type="match status" value="1"/>
</dbReference>
<dbReference type="PROSITE" id="PS00455">
    <property type="entry name" value="AMP_BINDING"/>
    <property type="match status" value="1"/>
</dbReference>
<dbReference type="AlphaFoldDB" id="A0A7W3TI27"/>
<dbReference type="GO" id="GO:0047527">
    <property type="term" value="F:2,3-dihydroxybenzoate-serine ligase activity"/>
    <property type="evidence" value="ECO:0007669"/>
    <property type="project" value="TreeGrafter"/>
</dbReference>
<dbReference type="RefSeq" id="WP_182608457.1">
    <property type="nucleotide sequence ID" value="NZ_VKHT01001512.1"/>
</dbReference>
<dbReference type="GO" id="GO:0009239">
    <property type="term" value="P:enterobactin biosynthetic process"/>
    <property type="evidence" value="ECO:0007669"/>
    <property type="project" value="TreeGrafter"/>
</dbReference>
<dbReference type="InterPro" id="IPR020845">
    <property type="entry name" value="AMP-binding_CS"/>
</dbReference>
<dbReference type="InterPro" id="IPR020459">
    <property type="entry name" value="AMP-binding"/>
</dbReference>
<evidence type="ECO:0000313" key="2">
    <source>
        <dbReference type="EMBL" id="MBB0247244.1"/>
    </source>
</evidence>
<dbReference type="PANTHER" id="PTHR45527">
    <property type="entry name" value="NONRIBOSOMAL PEPTIDE SYNTHETASE"/>
    <property type="match status" value="1"/>
</dbReference>
<feature type="non-terminal residue" evidence="2">
    <location>
        <position position="1"/>
    </location>
</feature>
<dbReference type="GO" id="GO:0005829">
    <property type="term" value="C:cytosol"/>
    <property type="evidence" value="ECO:0007669"/>
    <property type="project" value="TreeGrafter"/>
</dbReference>
<dbReference type="InterPro" id="IPR042099">
    <property type="entry name" value="ANL_N_sf"/>
</dbReference>
<keyword evidence="3" id="KW-1185">Reference proteome</keyword>
<dbReference type="SUPFAM" id="SSF56801">
    <property type="entry name" value="Acetyl-CoA synthetase-like"/>
    <property type="match status" value="1"/>
</dbReference>
<name>A0A7W3TI27_9ACTN</name>
<reference evidence="3" key="1">
    <citation type="submission" date="2019-10" db="EMBL/GenBank/DDBJ databases">
        <title>Streptomyces sp. nov., a novel actinobacterium isolated from alkaline environment.</title>
        <authorList>
            <person name="Golinska P."/>
        </authorList>
    </citation>
    <scope>NUCLEOTIDE SEQUENCE [LARGE SCALE GENOMIC DNA]</scope>
    <source>
        <strain evidence="3">DSM 42118</strain>
    </source>
</reference>
<dbReference type="EMBL" id="VKHT01001512">
    <property type="protein sequence ID" value="MBB0247244.1"/>
    <property type="molecule type" value="Genomic_DNA"/>
</dbReference>
<proteinExistence type="predicted"/>
<dbReference type="Proteomes" id="UP000538929">
    <property type="component" value="Unassembled WGS sequence"/>
</dbReference>
<dbReference type="Gene3D" id="3.40.50.12780">
    <property type="entry name" value="N-terminal domain of ligase-like"/>
    <property type="match status" value="1"/>
</dbReference>
<dbReference type="PRINTS" id="PR00154">
    <property type="entry name" value="AMPBINDING"/>
</dbReference>
<protein>
    <submittedName>
        <fullName evidence="2">AMP-binding protein</fullName>
    </submittedName>
</protein>
<comment type="caution">
    <text evidence="2">The sequence shown here is derived from an EMBL/GenBank/DDBJ whole genome shotgun (WGS) entry which is preliminary data.</text>
</comment>
<feature type="domain" description="AMP-dependent synthetase/ligase" evidence="1">
    <location>
        <begin position="1"/>
        <end position="271"/>
    </location>
</feature>
<evidence type="ECO:0000259" key="1">
    <source>
        <dbReference type="Pfam" id="PF00501"/>
    </source>
</evidence>
<evidence type="ECO:0000313" key="3">
    <source>
        <dbReference type="Proteomes" id="UP000538929"/>
    </source>
</evidence>
<accession>A0A7W3TI27</accession>
<dbReference type="GO" id="GO:0009366">
    <property type="term" value="C:enterobactin synthetase complex"/>
    <property type="evidence" value="ECO:0007669"/>
    <property type="project" value="TreeGrafter"/>
</dbReference>
<feature type="non-terminal residue" evidence="2">
    <location>
        <position position="271"/>
    </location>
</feature>
<gene>
    <name evidence="2" type="ORF">FNQ90_24765</name>
</gene>
<dbReference type="InterPro" id="IPR000873">
    <property type="entry name" value="AMP-dep_synth/lig_dom"/>
</dbReference>
<dbReference type="PANTHER" id="PTHR45527:SF1">
    <property type="entry name" value="FATTY ACID SYNTHASE"/>
    <property type="match status" value="1"/>
</dbReference>
<organism evidence="2 3">
    <name type="scientific">Streptomyces alkaliphilus</name>
    <dbReference type="NCBI Taxonomy" id="1472722"/>
    <lineage>
        <taxon>Bacteria</taxon>
        <taxon>Bacillati</taxon>
        <taxon>Actinomycetota</taxon>
        <taxon>Actinomycetes</taxon>
        <taxon>Kitasatosporales</taxon>
        <taxon>Streptomycetaceae</taxon>
        <taxon>Streptomyces</taxon>
    </lineage>
</organism>